<evidence type="ECO:0008006" key="3">
    <source>
        <dbReference type="Google" id="ProtNLM"/>
    </source>
</evidence>
<proteinExistence type="predicted"/>
<dbReference type="STRING" id="28128.HMPREF3226_02978"/>
<organism evidence="1 2">
    <name type="scientific">Prevotella corporis</name>
    <dbReference type="NCBI Taxonomy" id="28128"/>
    <lineage>
        <taxon>Bacteria</taxon>
        <taxon>Pseudomonadati</taxon>
        <taxon>Bacteroidota</taxon>
        <taxon>Bacteroidia</taxon>
        <taxon>Bacteroidales</taxon>
        <taxon>Prevotellaceae</taxon>
        <taxon>Prevotella</taxon>
    </lineage>
</organism>
<name>A0A133PR65_9BACT</name>
<comment type="caution">
    <text evidence="1">The sequence shown here is derived from an EMBL/GenBank/DDBJ whole genome shotgun (WGS) entry which is preliminary data.</text>
</comment>
<dbReference type="PATRIC" id="fig|28128.5.peg.3069"/>
<accession>A0A133PR65</accession>
<keyword evidence="2" id="KW-1185">Reference proteome</keyword>
<dbReference type="Proteomes" id="UP000070533">
    <property type="component" value="Unassembled WGS sequence"/>
</dbReference>
<reference evidence="2" key="1">
    <citation type="submission" date="2016-01" db="EMBL/GenBank/DDBJ databases">
        <authorList>
            <person name="Mitreva M."/>
            <person name="Pepin K.H."/>
            <person name="Mihindukulasuriya K.A."/>
            <person name="Fulton R."/>
            <person name="Fronick C."/>
            <person name="O'Laughlin M."/>
            <person name="Miner T."/>
            <person name="Herter B."/>
            <person name="Rosa B.A."/>
            <person name="Cordes M."/>
            <person name="Tomlinson C."/>
            <person name="Wollam A."/>
            <person name="Palsikar V.B."/>
            <person name="Mardis E.R."/>
            <person name="Wilson R.K."/>
        </authorList>
    </citation>
    <scope>NUCLEOTIDE SEQUENCE [LARGE SCALE GENOMIC DNA]</scope>
    <source>
        <strain evidence="2">MJR7716</strain>
    </source>
</reference>
<dbReference type="EMBL" id="LRQG01000284">
    <property type="protein sequence ID" value="KXA31218.1"/>
    <property type="molecule type" value="Genomic_DNA"/>
</dbReference>
<dbReference type="RefSeq" id="WP_025877473.1">
    <property type="nucleotide sequence ID" value="NZ_CALGLL010000198.1"/>
</dbReference>
<evidence type="ECO:0000313" key="2">
    <source>
        <dbReference type="Proteomes" id="UP000070533"/>
    </source>
</evidence>
<protein>
    <recommendedName>
        <fullName evidence="3">Dehydrogenase</fullName>
    </recommendedName>
</protein>
<evidence type="ECO:0000313" key="1">
    <source>
        <dbReference type="EMBL" id="KXA31218.1"/>
    </source>
</evidence>
<dbReference type="OrthoDB" id="1082216at2"/>
<sequence>MADNYLENHYEEYEAKKAEWLRKKKHLRKAQRIRINKPVDESL</sequence>
<gene>
    <name evidence="1" type="ORF">HMPREF3226_02978</name>
</gene>
<dbReference type="AlphaFoldDB" id="A0A133PR65"/>